<dbReference type="STRING" id="1219032.GCA_001515545_01853"/>
<name>A0A2A7UYI6_COMTR</name>
<dbReference type="InterPro" id="IPR011330">
    <property type="entry name" value="Glyco_hydro/deAcase_b/a-brl"/>
</dbReference>
<organism evidence="4 5">
    <name type="scientific">Comamonas terrigena</name>
    <dbReference type="NCBI Taxonomy" id="32013"/>
    <lineage>
        <taxon>Bacteria</taxon>
        <taxon>Pseudomonadati</taxon>
        <taxon>Pseudomonadota</taxon>
        <taxon>Betaproteobacteria</taxon>
        <taxon>Burkholderiales</taxon>
        <taxon>Comamonadaceae</taxon>
        <taxon>Comamonas</taxon>
    </lineage>
</organism>
<dbReference type="GO" id="GO:0043708">
    <property type="term" value="P:cell adhesion involved in biofilm formation"/>
    <property type="evidence" value="ECO:0007669"/>
    <property type="project" value="InterPro"/>
</dbReference>
<dbReference type="NCBIfam" id="NF011177">
    <property type="entry name" value="PRK14582.1"/>
    <property type="match status" value="1"/>
</dbReference>
<dbReference type="OrthoDB" id="9814639at2"/>
<evidence type="ECO:0000256" key="2">
    <source>
        <dbReference type="SAM" id="SignalP"/>
    </source>
</evidence>
<dbReference type="PANTHER" id="PTHR34216:SF7">
    <property type="entry name" value="POLY-BETA-1,6-N-ACETYL-D-GLUCOSAMINE N-DEACETYLASE"/>
    <property type="match status" value="1"/>
</dbReference>
<evidence type="ECO:0000259" key="3">
    <source>
        <dbReference type="PROSITE" id="PS51677"/>
    </source>
</evidence>
<keyword evidence="5" id="KW-1185">Reference proteome</keyword>
<dbReference type="Pfam" id="PF14883">
    <property type="entry name" value="GHL13"/>
    <property type="match status" value="1"/>
</dbReference>
<feature type="domain" description="NodB homology" evidence="3">
    <location>
        <begin position="111"/>
        <end position="353"/>
    </location>
</feature>
<feature type="chain" id="PRO_5012043716" evidence="2">
    <location>
        <begin position="30"/>
        <end position="680"/>
    </location>
</feature>
<evidence type="ECO:0000313" key="4">
    <source>
        <dbReference type="EMBL" id="PEH90352.1"/>
    </source>
</evidence>
<gene>
    <name evidence="4" type="primary">pgaB</name>
    <name evidence="4" type="ORF">CRM82_18700</name>
</gene>
<sequence length="680" mass="76863">MNTPTRSFRRLLALLLSAAALLGAGCAKDIPVFTPPAERTVASHDKAWPRNHYLTLAYHAIQDGVADQSFIAVRTDQLVAQLQWLRMNGYQAVSVDQILAAQKGGPELPPKAVLLTFDDGYKDFYTRVIPLLRSFHWPAVLAPVGSWMLTPASQPVIFGDEPAPRELFLNAKELGQVAKSPLVEIGAHTFASHKGSQGNPQGNLMPHMANHQYLPDQQRYETSQEFQQRVRDDVRAVTRTIIETTGRKPRVWVWPYGRASGEALQIIREEGYELFLTLEVGLADVQKPDNVPRLLMTGRDNIESIAALMVDEAPSPNLRVAHIDLDYLYDADPAQQAKNLDLLVQRIADMKINTVFLQAFSDPDGDGLVREVYFPNTVLPMRADLFNRVAWQLASRGGVRVYAWMPVLSLALDDSYPRVSRWNPADGQVAVDPGQYQRLSPFNARNRAAVGRLYEDLARHASFAGVLYHDDALLSDFEDAGPDALAAYERAGLPQDIRAIRADPALMQRWTRFKSQALVQFTQELTDKVRRIRGPEIKTARNIFAAPILDPKAEQWFAQNPDDFLNAYDWTAPMAMPYMESVPRQDANRWLDQLVDHMAQRPGALQKTIFELQTRDWRQPGAHASSTAQLIDSQVIATWMRRLQLRGVQHYGYYPDDFTQDHPVLKDIRPHMSITWYPYP</sequence>
<keyword evidence="1 2" id="KW-0732">Signal</keyword>
<reference evidence="5" key="1">
    <citation type="submission" date="2017-09" db="EMBL/GenBank/DDBJ databases">
        <title>FDA dAtabase for Regulatory Grade micrObial Sequences (FDA-ARGOS): Supporting development and validation of Infectious Disease Dx tests.</title>
        <authorList>
            <person name="Minogue T."/>
            <person name="Wolcott M."/>
            <person name="Wasieloski L."/>
            <person name="Aguilar W."/>
            <person name="Moore D."/>
            <person name="Tallon L."/>
            <person name="Sadzewicz L."/>
            <person name="Ott S."/>
            <person name="Zhao X."/>
            <person name="Nagaraj S."/>
            <person name="Vavikolanu K."/>
            <person name="Aluvathingal J."/>
            <person name="Nadendla S."/>
            <person name="Sichtig H."/>
        </authorList>
    </citation>
    <scope>NUCLEOTIDE SEQUENCE [LARGE SCALE GENOMIC DNA]</scope>
    <source>
        <strain evidence="5">FDAARGOS_394</strain>
    </source>
</reference>
<dbReference type="RefSeq" id="WP_066536407.1">
    <property type="nucleotide sequence ID" value="NZ_PDEA01000001.1"/>
</dbReference>
<dbReference type="AlphaFoldDB" id="A0A2A7UYI6"/>
<accession>A0A2A7UYI6</accession>
<dbReference type="PROSITE" id="PS51257">
    <property type="entry name" value="PROKAR_LIPOPROTEIN"/>
    <property type="match status" value="1"/>
</dbReference>
<dbReference type="InterPro" id="IPR002509">
    <property type="entry name" value="NODB_dom"/>
</dbReference>
<dbReference type="SUPFAM" id="SSF88713">
    <property type="entry name" value="Glycoside hydrolase/deacetylase"/>
    <property type="match status" value="1"/>
</dbReference>
<dbReference type="NCBIfam" id="TIGR03938">
    <property type="entry name" value="deacetyl_PgaB"/>
    <property type="match status" value="1"/>
</dbReference>
<dbReference type="Pfam" id="PF01522">
    <property type="entry name" value="Polysacc_deac_1"/>
    <property type="match status" value="1"/>
</dbReference>
<dbReference type="GO" id="GO:0016810">
    <property type="term" value="F:hydrolase activity, acting on carbon-nitrogen (but not peptide) bonds"/>
    <property type="evidence" value="ECO:0007669"/>
    <property type="project" value="InterPro"/>
</dbReference>
<dbReference type="Gene3D" id="3.20.20.370">
    <property type="entry name" value="Glycoside hydrolase/deacetylase"/>
    <property type="match status" value="1"/>
</dbReference>
<dbReference type="InterPro" id="IPR023854">
    <property type="entry name" value="PGA_deacetylase_PgaB"/>
</dbReference>
<dbReference type="Gene3D" id="3.20.20.80">
    <property type="entry name" value="Glycosidases"/>
    <property type="match status" value="1"/>
</dbReference>
<dbReference type="EMBL" id="PDEA01000001">
    <property type="protein sequence ID" value="PEH90352.1"/>
    <property type="molecule type" value="Genomic_DNA"/>
</dbReference>
<proteinExistence type="predicted"/>
<dbReference type="Proteomes" id="UP000220246">
    <property type="component" value="Unassembled WGS sequence"/>
</dbReference>
<protein>
    <submittedName>
        <fullName evidence="4">Poly-beta-1,6-N-acetyl-D-glucosamine N-deacetylase</fullName>
    </submittedName>
</protein>
<evidence type="ECO:0000256" key="1">
    <source>
        <dbReference type="ARBA" id="ARBA00022729"/>
    </source>
</evidence>
<evidence type="ECO:0000313" key="5">
    <source>
        <dbReference type="Proteomes" id="UP000220246"/>
    </source>
</evidence>
<dbReference type="GO" id="GO:0005975">
    <property type="term" value="P:carbohydrate metabolic process"/>
    <property type="evidence" value="ECO:0007669"/>
    <property type="project" value="InterPro"/>
</dbReference>
<dbReference type="PROSITE" id="PS51677">
    <property type="entry name" value="NODB"/>
    <property type="match status" value="1"/>
</dbReference>
<dbReference type="GeneID" id="80802661"/>
<dbReference type="InterPro" id="IPR051398">
    <property type="entry name" value="Polysacch_Deacetylase"/>
</dbReference>
<dbReference type="PANTHER" id="PTHR34216">
    <property type="match status" value="1"/>
</dbReference>
<feature type="signal peptide" evidence="2">
    <location>
        <begin position="1"/>
        <end position="29"/>
    </location>
</feature>
<comment type="caution">
    <text evidence="4">The sequence shown here is derived from an EMBL/GenBank/DDBJ whole genome shotgun (WGS) entry which is preliminary data.</text>
</comment>
<dbReference type="InterPro" id="IPR032772">
    <property type="entry name" value="PGA_deacetylase_PgaB_C"/>
</dbReference>